<dbReference type="PANTHER" id="PTHR34741:SF2">
    <property type="entry name" value="VESICLE TRANSPORT PROTEIN"/>
    <property type="match status" value="1"/>
</dbReference>
<protein>
    <submittedName>
        <fullName evidence="2">GTPase IMAP family member 1, putative</fullName>
    </submittedName>
</protein>
<dbReference type="InParanoid" id="A0A061FYT3"/>
<keyword evidence="3" id="KW-1185">Reference proteome</keyword>
<organism evidence="2 3">
    <name type="scientific">Theobroma cacao</name>
    <name type="common">Cacao</name>
    <name type="synonym">Cocoa</name>
    <dbReference type="NCBI Taxonomy" id="3641"/>
    <lineage>
        <taxon>Eukaryota</taxon>
        <taxon>Viridiplantae</taxon>
        <taxon>Streptophyta</taxon>
        <taxon>Embryophyta</taxon>
        <taxon>Tracheophyta</taxon>
        <taxon>Spermatophyta</taxon>
        <taxon>Magnoliopsida</taxon>
        <taxon>eudicotyledons</taxon>
        <taxon>Gunneridae</taxon>
        <taxon>Pentapetalae</taxon>
        <taxon>rosids</taxon>
        <taxon>malvids</taxon>
        <taxon>Malvales</taxon>
        <taxon>Malvaceae</taxon>
        <taxon>Byttnerioideae</taxon>
        <taxon>Theobroma</taxon>
    </lineage>
</organism>
<keyword evidence="1" id="KW-0812">Transmembrane</keyword>
<feature type="transmembrane region" description="Helical" evidence="1">
    <location>
        <begin position="124"/>
        <end position="140"/>
    </location>
</feature>
<feature type="transmembrane region" description="Helical" evidence="1">
    <location>
        <begin position="90"/>
        <end position="112"/>
    </location>
</feature>
<dbReference type="EMBL" id="CM001881">
    <property type="protein sequence ID" value="EOY22193.1"/>
    <property type="molecule type" value="Genomic_DNA"/>
</dbReference>
<sequence>MAKVFQEYILSKYVTKVFPLLARCAPQLPPPSPPSAAAVDLELAAEPAALTVKDSQNYLAWEKLIVAFCLGSSLEIATLFAQIGPARLPVTFTFLSLAILLAFTCLCVGKYFSNSKFLTMARMLEQLGGFFVVTAFFIAIAIPFPLWLQCCTGAVYSISFLSILIYNLF</sequence>
<dbReference type="PANTHER" id="PTHR34741">
    <property type="entry name" value="IMAP FAMILY MEMBER 1, PUTATIVE-RELATED"/>
    <property type="match status" value="1"/>
</dbReference>
<proteinExistence type="predicted"/>
<name>A0A061FYT3_THECC</name>
<accession>A0A061FYT3</accession>
<keyword evidence="1" id="KW-1133">Transmembrane helix</keyword>
<evidence type="ECO:0000313" key="2">
    <source>
        <dbReference type="EMBL" id="EOY22193.1"/>
    </source>
</evidence>
<dbReference type="eggNOG" id="ENOG502SWTH">
    <property type="taxonomic scope" value="Eukaryota"/>
</dbReference>
<dbReference type="HOGENOM" id="CLU_1743819_0_0_1"/>
<reference evidence="2 3" key="1">
    <citation type="journal article" date="2013" name="Genome Biol.">
        <title>The genome sequence of the most widely cultivated cacao type and its use to identify candidate genes regulating pod color.</title>
        <authorList>
            <person name="Motamayor J.C."/>
            <person name="Mockaitis K."/>
            <person name="Schmutz J."/>
            <person name="Haiminen N."/>
            <person name="Iii D.L."/>
            <person name="Cornejo O."/>
            <person name="Findley S.D."/>
            <person name="Zheng P."/>
            <person name="Utro F."/>
            <person name="Royaert S."/>
            <person name="Saski C."/>
            <person name="Jenkins J."/>
            <person name="Podicheti R."/>
            <person name="Zhao M."/>
            <person name="Scheffler B.E."/>
            <person name="Stack J.C."/>
            <person name="Feltus F.A."/>
            <person name="Mustiga G.M."/>
            <person name="Amores F."/>
            <person name="Phillips W."/>
            <person name="Marelli J.P."/>
            <person name="May G.D."/>
            <person name="Shapiro H."/>
            <person name="Ma J."/>
            <person name="Bustamante C.D."/>
            <person name="Schnell R.J."/>
            <person name="Main D."/>
            <person name="Gilbert D."/>
            <person name="Parida L."/>
            <person name="Kuhn D.N."/>
        </authorList>
    </citation>
    <scope>NUCLEOTIDE SEQUENCE [LARGE SCALE GENOMIC DNA]</scope>
    <source>
        <strain evidence="3">cv. Matina 1-6</strain>
    </source>
</reference>
<keyword evidence="1" id="KW-0472">Membrane</keyword>
<feature type="transmembrane region" description="Helical" evidence="1">
    <location>
        <begin position="146"/>
        <end position="168"/>
    </location>
</feature>
<dbReference type="Proteomes" id="UP000026915">
    <property type="component" value="Chromosome 3"/>
</dbReference>
<dbReference type="AlphaFoldDB" id="A0A061FYT3"/>
<feature type="transmembrane region" description="Helical" evidence="1">
    <location>
        <begin position="64"/>
        <end position="84"/>
    </location>
</feature>
<evidence type="ECO:0000313" key="3">
    <source>
        <dbReference type="Proteomes" id="UP000026915"/>
    </source>
</evidence>
<gene>
    <name evidence="2" type="ORF">TCM_014409</name>
</gene>
<dbReference type="OMA" id="HSNCPRI"/>
<dbReference type="Gramene" id="EOY22193">
    <property type="protein sequence ID" value="EOY22193"/>
    <property type="gene ID" value="TCM_014409"/>
</dbReference>
<evidence type="ECO:0000256" key="1">
    <source>
        <dbReference type="SAM" id="Phobius"/>
    </source>
</evidence>